<dbReference type="InterPro" id="IPR051035">
    <property type="entry name" value="Mito_inheritance_9"/>
</dbReference>
<protein>
    <recommendedName>
        <fullName evidence="3">Altered inheritance of mitochondria protein 9, mitochondrial</fullName>
    </recommendedName>
    <alternativeName>
        <fullName evidence="6">Found in mitochondrial proteome protein 29</fullName>
    </alternativeName>
</protein>
<accession>A0AAD4ESY8</accession>
<evidence type="ECO:0000259" key="7">
    <source>
        <dbReference type="Pfam" id="PF01636"/>
    </source>
</evidence>
<dbReference type="InterPro" id="IPR002575">
    <property type="entry name" value="Aminoglycoside_PTrfase"/>
</dbReference>
<organism evidence="8 9">
    <name type="scientific">Staphylotrichum longicolle</name>
    <dbReference type="NCBI Taxonomy" id="669026"/>
    <lineage>
        <taxon>Eukaryota</taxon>
        <taxon>Fungi</taxon>
        <taxon>Dikarya</taxon>
        <taxon>Ascomycota</taxon>
        <taxon>Pezizomycotina</taxon>
        <taxon>Sordariomycetes</taxon>
        <taxon>Sordariomycetidae</taxon>
        <taxon>Sordariales</taxon>
        <taxon>Chaetomiaceae</taxon>
        <taxon>Staphylotrichum</taxon>
    </lineage>
</organism>
<keyword evidence="4" id="KW-0809">Transit peptide</keyword>
<comment type="similarity">
    <text evidence="2">Belongs to the AIM9 family.</text>
</comment>
<dbReference type="PANTHER" id="PTHR36091:SF1">
    <property type="entry name" value="ALTERED INHERITANCE OF MITOCHONDRIA PROTEIN 9, MITOCHONDRIAL"/>
    <property type="match status" value="1"/>
</dbReference>
<evidence type="ECO:0000313" key="9">
    <source>
        <dbReference type="Proteomes" id="UP001197093"/>
    </source>
</evidence>
<keyword evidence="9" id="KW-1185">Reference proteome</keyword>
<name>A0AAD4ESY8_9PEZI</name>
<dbReference type="EMBL" id="JAHCVI010000003">
    <property type="protein sequence ID" value="KAG7287096.1"/>
    <property type="molecule type" value="Genomic_DNA"/>
</dbReference>
<proteinExistence type="inferred from homology"/>
<dbReference type="SUPFAM" id="SSF56112">
    <property type="entry name" value="Protein kinase-like (PK-like)"/>
    <property type="match status" value="1"/>
</dbReference>
<evidence type="ECO:0000256" key="2">
    <source>
        <dbReference type="ARBA" id="ARBA00005543"/>
    </source>
</evidence>
<evidence type="ECO:0000256" key="6">
    <source>
        <dbReference type="ARBA" id="ARBA00031849"/>
    </source>
</evidence>
<dbReference type="InterPro" id="IPR011009">
    <property type="entry name" value="Kinase-like_dom_sf"/>
</dbReference>
<dbReference type="PANTHER" id="PTHR36091">
    <property type="entry name" value="ALTERED INHERITANCE OF MITOCHONDRIA PROTEIN 9, MITOCHONDRIAL"/>
    <property type="match status" value="1"/>
</dbReference>
<dbReference type="Gene3D" id="3.90.1200.10">
    <property type="match status" value="1"/>
</dbReference>
<gene>
    <name evidence="8" type="ORF">NEMBOFW57_006601</name>
</gene>
<dbReference type="Proteomes" id="UP001197093">
    <property type="component" value="Unassembled WGS sequence"/>
</dbReference>
<comment type="subcellular location">
    <subcellularLocation>
        <location evidence="1">Mitochondrion</location>
    </subcellularLocation>
</comment>
<keyword evidence="5" id="KW-0496">Mitochondrion</keyword>
<reference evidence="8" key="1">
    <citation type="submission" date="2023-02" db="EMBL/GenBank/DDBJ databases">
        <authorList>
            <person name="Palmer J.M."/>
        </authorList>
    </citation>
    <scope>NUCLEOTIDE SEQUENCE</scope>
    <source>
        <strain evidence="8">FW57</strain>
    </source>
</reference>
<sequence>MLTGRLWHDDLHPENIFVNPSEPTQITAIIDWQSTEALPLFDHQMEPSFIDYAGAGRALSTAGMSREEKAAATAQHLDRALMIAWRRLVRGKSPLQYETIKFQRTTAGGVLQVARRAYEAGEAHLAALMLDLRDTWTSGSRFPVAISPEAEERIKRDVEGADQGASLVNQLKSQMGAWWPERGLAEHEAYEETKALLTYMRDEIAKQCFGDDETEREEFLSGWPFETA</sequence>
<evidence type="ECO:0000256" key="1">
    <source>
        <dbReference type="ARBA" id="ARBA00004173"/>
    </source>
</evidence>
<comment type="caution">
    <text evidence="8">The sequence shown here is derived from an EMBL/GenBank/DDBJ whole genome shotgun (WGS) entry which is preliminary data.</text>
</comment>
<feature type="domain" description="Aminoglycoside phosphotransferase" evidence="7">
    <location>
        <begin position="5"/>
        <end position="34"/>
    </location>
</feature>
<dbReference type="Pfam" id="PF01636">
    <property type="entry name" value="APH"/>
    <property type="match status" value="1"/>
</dbReference>
<dbReference type="AlphaFoldDB" id="A0AAD4ESY8"/>
<dbReference type="GO" id="GO:0005739">
    <property type="term" value="C:mitochondrion"/>
    <property type="evidence" value="ECO:0007669"/>
    <property type="project" value="UniProtKB-SubCell"/>
</dbReference>
<evidence type="ECO:0000256" key="5">
    <source>
        <dbReference type="ARBA" id="ARBA00023128"/>
    </source>
</evidence>
<evidence type="ECO:0000256" key="4">
    <source>
        <dbReference type="ARBA" id="ARBA00022946"/>
    </source>
</evidence>
<evidence type="ECO:0000256" key="3">
    <source>
        <dbReference type="ARBA" id="ARBA00016197"/>
    </source>
</evidence>
<evidence type="ECO:0000313" key="8">
    <source>
        <dbReference type="EMBL" id="KAG7287096.1"/>
    </source>
</evidence>